<dbReference type="Gene3D" id="6.10.340.10">
    <property type="match status" value="1"/>
</dbReference>
<dbReference type="InterPro" id="IPR036097">
    <property type="entry name" value="HisK_dim/P_sf"/>
</dbReference>
<evidence type="ECO:0000256" key="10">
    <source>
        <dbReference type="ARBA" id="ARBA00023136"/>
    </source>
</evidence>
<dbReference type="InterPro" id="IPR004358">
    <property type="entry name" value="Sig_transdc_His_kin-like_C"/>
</dbReference>
<dbReference type="EC" id="2.7.13.3" evidence="3"/>
<gene>
    <name evidence="14" type="ORF">JOC28_002030</name>
</gene>
<feature type="domain" description="HAMP" evidence="13">
    <location>
        <begin position="94"/>
        <end position="150"/>
    </location>
</feature>
<dbReference type="PANTHER" id="PTHR45436">
    <property type="entry name" value="SENSOR HISTIDINE KINASE YKOH"/>
    <property type="match status" value="1"/>
</dbReference>
<dbReference type="Gene3D" id="1.10.287.130">
    <property type="match status" value="1"/>
</dbReference>
<feature type="transmembrane region" description="Helical" evidence="11">
    <location>
        <begin position="12"/>
        <end position="37"/>
    </location>
</feature>
<dbReference type="SUPFAM" id="SSF47384">
    <property type="entry name" value="Homodimeric domain of signal transducing histidine kinase"/>
    <property type="match status" value="1"/>
</dbReference>
<keyword evidence="5" id="KW-0808">Transferase</keyword>
<keyword evidence="10 11" id="KW-0472">Membrane</keyword>
<proteinExistence type="predicted"/>
<dbReference type="SUPFAM" id="SSF55874">
    <property type="entry name" value="ATPase domain of HSP90 chaperone/DNA topoisomerase II/histidine kinase"/>
    <property type="match status" value="1"/>
</dbReference>
<dbReference type="Proteomes" id="UP000697472">
    <property type="component" value="Unassembled WGS sequence"/>
</dbReference>
<dbReference type="PRINTS" id="PR00344">
    <property type="entry name" value="BCTRLSENSOR"/>
</dbReference>
<name>A0ABS2PUI9_9STRE</name>
<dbReference type="InterPro" id="IPR003660">
    <property type="entry name" value="HAMP_dom"/>
</dbReference>
<comment type="caution">
    <text evidence="14">The sequence shown here is derived from an EMBL/GenBank/DDBJ whole genome shotgun (WGS) entry which is preliminary data.</text>
</comment>
<dbReference type="Gene3D" id="3.30.565.10">
    <property type="entry name" value="Histidine kinase-like ATPase, C-terminal domain"/>
    <property type="match status" value="1"/>
</dbReference>
<evidence type="ECO:0000256" key="4">
    <source>
        <dbReference type="ARBA" id="ARBA00022553"/>
    </source>
</evidence>
<dbReference type="Pfam" id="PF02518">
    <property type="entry name" value="HATPase_c"/>
    <property type="match status" value="1"/>
</dbReference>
<evidence type="ECO:0000256" key="2">
    <source>
        <dbReference type="ARBA" id="ARBA00004370"/>
    </source>
</evidence>
<evidence type="ECO:0000256" key="7">
    <source>
        <dbReference type="ARBA" id="ARBA00022777"/>
    </source>
</evidence>
<feature type="domain" description="Histidine kinase" evidence="12">
    <location>
        <begin position="158"/>
        <end position="369"/>
    </location>
</feature>
<dbReference type="CDD" id="cd00075">
    <property type="entry name" value="HATPase"/>
    <property type="match status" value="1"/>
</dbReference>
<dbReference type="CDD" id="cd00082">
    <property type="entry name" value="HisKA"/>
    <property type="match status" value="1"/>
</dbReference>
<dbReference type="InterPro" id="IPR003661">
    <property type="entry name" value="HisK_dim/P_dom"/>
</dbReference>
<dbReference type="RefSeq" id="WP_239548954.1">
    <property type="nucleotide sequence ID" value="NZ_JAFBEH010000070.1"/>
</dbReference>
<dbReference type="SMART" id="SM00388">
    <property type="entry name" value="HisKA"/>
    <property type="match status" value="1"/>
</dbReference>
<comment type="catalytic activity">
    <reaction evidence="1">
        <text>ATP + protein L-histidine = ADP + protein N-phospho-L-histidine.</text>
        <dbReference type="EC" id="2.7.13.3"/>
    </reaction>
</comment>
<dbReference type="EMBL" id="JAFBEH010000070">
    <property type="protein sequence ID" value="MBM7643719.1"/>
    <property type="molecule type" value="Genomic_DNA"/>
</dbReference>
<evidence type="ECO:0000256" key="1">
    <source>
        <dbReference type="ARBA" id="ARBA00000085"/>
    </source>
</evidence>
<reference evidence="14 15" key="1">
    <citation type="submission" date="2021-01" db="EMBL/GenBank/DDBJ databases">
        <title>Genomic Encyclopedia of Type Strains, Phase IV (KMG-IV): sequencing the most valuable type-strain genomes for metagenomic binning, comparative biology and taxonomic classification.</title>
        <authorList>
            <person name="Goeker M."/>
        </authorList>
    </citation>
    <scope>NUCLEOTIDE SEQUENCE [LARGE SCALE GENOMIC DNA]</scope>
    <source>
        <strain evidence="14 15">DSM 27382</strain>
    </source>
</reference>
<evidence type="ECO:0000259" key="13">
    <source>
        <dbReference type="PROSITE" id="PS50885"/>
    </source>
</evidence>
<feature type="transmembrane region" description="Helical" evidence="11">
    <location>
        <begin position="72"/>
        <end position="93"/>
    </location>
</feature>
<evidence type="ECO:0000256" key="5">
    <source>
        <dbReference type="ARBA" id="ARBA00022679"/>
    </source>
</evidence>
<dbReference type="PROSITE" id="PS50885">
    <property type="entry name" value="HAMP"/>
    <property type="match status" value="1"/>
</dbReference>
<dbReference type="PANTHER" id="PTHR45436:SF5">
    <property type="entry name" value="SENSOR HISTIDINE KINASE TRCS"/>
    <property type="match status" value="1"/>
</dbReference>
<keyword evidence="15" id="KW-1185">Reference proteome</keyword>
<comment type="subcellular location">
    <subcellularLocation>
        <location evidence="2">Membrane</location>
    </subcellularLocation>
</comment>
<evidence type="ECO:0000313" key="15">
    <source>
        <dbReference type="Proteomes" id="UP000697472"/>
    </source>
</evidence>
<keyword evidence="6 11" id="KW-0812">Transmembrane</keyword>
<evidence type="ECO:0000259" key="12">
    <source>
        <dbReference type="PROSITE" id="PS50109"/>
    </source>
</evidence>
<evidence type="ECO:0000256" key="9">
    <source>
        <dbReference type="ARBA" id="ARBA00023012"/>
    </source>
</evidence>
<accession>A0ABS2PUI9</accession>
<dbReference type="SMART" id="SM00387">
    <property type="entry name" value="HATPase_c"/>
    <property type="match status" value="1"/>
</dbReference>
<dbReference type="InterPro" id="IPR003594">
    <property type="entry name" value="HATPase_dom"/>
</dbReference>
<sequence length="369" mass="42036">MKKSFKWTRSIIGQLSLAILSVFTVMTVLSNMAINWYQTYLTHQLMESVEAVDAQTVFVDDSSIRSMWEFRLFSLSVLVLTLIVGSAILYLLIRKIMKPFRDLANKVEAINIDTISQHQQELAMTGRSMEMEQLTTAFNKSLDKISSSYEHQRQFSNDVAHELRLPLAIMRSKLDLYQKQSSEDPQASAALFQTMDKSVDRLTQLVEGVLLFSRQVEPKLAWVDLTGLLEEVCFDLEEMAEQKQVELSLELEDCEIQTDDQLLARALYNLIENAIKYNVTNGRVEISLFSRADRVNLTIADTGFGISKEDKKHIFDLFYRVDQSRNSEVEGYGIGLSLTAKILDQLGISIQVTDNDPKGSVFQLTFNLK</sequence>
<dbReference type="Pfam" id="PF00512">
    <property type="entry name" value="HisKA"/>
    <property type="match status" value="1"/>
</dbReference>
<dbReference type="PROSITE" id="PS50109">
    <property type="entry name" value="HIS_KIN"/>
    <property type="match status" value="1"/>
</dbReference>
<evidence type="ECO:0000256" key="11">
    <source>
        <dbReference type="SAM" id="Phobius"/>
    </source>
</evidence>
<dbReference type="GO" id="GO:0016301">
    <property type="term" value="F:kinase activity"/>
    <property type="evidence" value="ECO:0007669"/>
    <property type="project" value="UniProtKB-KW"/>
</dbReference>
<keyword evidence="8 11" id="KW-1133">Transmembrane helix</keyword>
<organism evidence="14 15">
    <name type="scientific">Streptococcus loxodontisalivarius</name>
    <dbReference type="NCBI Taxonomy" id="1349415"/>
    <lineage>
        <taxon>Bacteria</taxon>
        <taxon>Bacillati</taxon>
        <taxon>Bacillota</taxon>
        <taxon>Bacilli</taxon>
        <taxon>Lactobacillales</taxon>
        <taxon>Streptococcaceae</taxon>
        <taxon>Streptococcus</taxon>
    </lineage>
</organism>
<protein>
    <recommendedName>
        <fullName evidence="3">histidine kinase</fullName>
        <ecNumber evidence="3">2.7.13.3</ecNumber>
    </recommendedName>
</protein>
<keyword evidence="4" id="KW-0597">Phosphoprotein</keyword>
<evidence type="ECO:0000256" key="6">
    <source>
        <dbReference type="ARBA" id="ARBA00022692"/>
    </source>
</evidence>
<dbReference type="InterPro" id="IPR005467">
    <property type="entry name" value="His_kinase_dom"/>
</dbReference>
<dbReference type="InterPro" id="IPR050428">
    <property type="entry name" value="TCS_sensor_his_kinase"/>
</dbReference>
<evidence type="ECO:0000256" key="8">
    <source>
        <dbReference type="ARBA" id="ARBA00022989"/>
    </source>
</evidence>
<keyword evidence="9" id="KW-0902">Two-component regulatory system</keyword>
<dbReference type="InterPro" id="IPR036890">
    <property type="entry name" value="HATPase_C_sf"/>
</dbReference>
<keyword evidence="7 14" id="KW-0418">Kinase</keyword>
<evidence type="ECO:0000313" key="14">
    <source>
        <dbReference type="EMBL" id="MBM7643719.1"/>
    </source>
</evidence>
<evidence type="ECO:0000256" key="3">
    <source>
        <dbReference type="ARBA" id="ARBA00012438"/>
    </source>
</evidence>